<organism evidence="3">
    <name type="scientific">Soboliphyme baturini</name>
    <dbReference type="NCBI Taxonomy" id="241478"/>
    <lineage>
        <taxon>Eukaryota</taxon>
        <taxon>Metazoa</taxon>
        <taxon>Ecdysozoa</taxon>
        <taxon>Nematoda</taxon>
        <taxon>Enoplea</taxon>
        <taxon>Dorylaimia</taxon>
        <taxon>Dioctophymatida</taxon>
        <taxon>Dioctophymatoidea</taxon>
        <taxon>Soboliphymatidae</taxon>
        <taxon>Soboliphyme</taxon>
    </lineage>
</organism>
<evidence type="ECO:0000313" key="1">
    <source>
        <dbReference type="EMBL" id="VDP14781.1"/>
    </source>
</evidence>
<evidence type="ECO:0000313" key="3">
    <source>
        <dbReference type="WBParaSite" id="SBAD_0000823301-mRNA-1"/>
    </source>
</evidence>
<dbReference type="AlphaFoldDB" id="A0A183IWE1"/>
<reference evidence="1 2" key="2">
    <citation type="submission" date="2018-11" db="EMBL/GenBank/DDBJ databases">
        <authorList>
            <consortium name="Pathogen Informatics"/>
        </authorList>
    </citation>
    <scope>NUCLEOTIDE SEQUENCE [LARGE SCALE GENOMIC DNA]</scope>
</reference>
<evidence type="ECO:0000313" key="2">
    <source>
        <dbReference type="Proteomes" id="UP000270296"/>
    </source>
</evidence>
<proteinExistence type="predicted"/>
<name>A0A183IWE1_9BILA</name>
<reference evidence="3" key="1">
    <citation type="submission" date="2016-06" db="UniProtKB">
        <authorList>
            <consortium name="WormBaseParasite"/>
        </authorList>
    </citation>
    <scope>IDENTIFICATION</scope>
</reference>
<protein>
    <submittedName>
        <fullName evidence="3">FAT domain-containing protein</fullName>
    </submittedName>
</protein>
<sequence length="212" mass="23999">MAVLLEILPDLVPHMPLSQRSIANMMTENIAANLPSKTAQLNELAQRCLDSMIINMDNIALFQPFCAVVKKGIVLQMTYLLPRLAEIYHRCFGSKERLARIYIVPTLKYLLQSSRTNVAVSRLTQSFTDDLVNYVGKEALWSFADNLNNNERVMFRNLLINFQESLNEICPPTLYVCVVDHLSKTAFASDLAAFAVKLTWHGFTDPLRDSSN</sequence>
<dbReference type="EMBL" id="UZAM01011094">
    <property type="protein sequence ID" value="VDP14781.1"/>
    <property type="molecule type" value="Genomic_DNA"/>
</dbReference>
<dbReference type="WBParaSite" id="SBAD_0000823301-mRNA-1">
    <property type="protein sequence ID" value="SBAD_0000823301-mRNA-1"/>
    <property type="gene ID" value="SBAD_0000823301"/>
</dbReference>
<dbReference type="Proteomes" id="UP000270296">
    <property type="component" value="Unassembled WGS sequence"/>
</dbReference>
<keyword evidence="2" id="KW-1185">Reference proteome</keyword>
<accession>A0A183IWE1</accession>
<gene>
    <name evidence="1" type="ORF">SBAD_LOCUS7938</name>
</gene>
<dbReference type="OrthoDB" id="63891at2759"/>